<sequence>MKTTAQPSMKSWLTLADGKSVLAAMQTRLVQAQADKYCAQSIVVSLDGGHLGKLTRFPQRHAASRPPTLKRSHAYCVSVS</sequence>
<dbReference type="EMBL" id="CP136862">
    <property type="protein sequence ID" value="WOJ89042.1"/>
    <property type="molecule type" value="Genomic_DNA"/>
</dbReference>
<proteinExistence type="predicted"/>
<protein>
    <submittedName>
        <fullName evidence="1">Uncharacterized protein</fullName>
    </submittedName>
</protein>
<gene>
    <name evidence="1" type="ORF">RZS28_14700</name>
</gene>
<name>A0ABZ0HQI6_9HYPH</name>
<keyword evidence="2" id="KW-1185">Reference proteome</keyword>
<dbReference type="RefSeq" id="WP_407338482.1">
    <property type="nucleotide sequence ID" value="NZ_CP136862.1"/>
</dbReference>
<reference evidence="1 2" key="1">
    <citation type="submission" date="2023-10" db="EMBL/GenBank/DDBJ databases">
        <title>Novel methanotroph of the genus Methylocapsa from a subarctic wetland.</title>
        <authorList>
            <person name="Belova S.E."/>
            <person name="Oshkin I.Y."/>
            <person name="Miroshnikov K."/>
            <person name="Dedysh S.N."/>
        </authorList>
    </citation>
    <scope>NUCLEOTIDE SEQUENCE [LARGE SCALE GENOMIC DNA]</scope>
    <source>
        <strain evidence="1 2">RX1</strain>
    </source>
</reference>
<accession>A0ABZ0HQI6</accession>
<evidence type="ECO:0000313" key="1">
    <source>
        <dbReference type="EMBL" id="WOJ89042.1"/>
    </source>
</evidence>
<dbReference type="Proteomes" id="UP001626536">
    <property type="component" value="Chromosome"/>
</dbReference>
<evidence type="ECO:0000313" key="2">
    <source>
        <dbReference type="Proteomes" id="UP001626536"/>
    </source>
</evidence>
<organism evidence="1 2">
    <name type="scientific">Methylocapsa polymorpha</name>
    <dbReference type="NCBI Taxonomy" id="3080828"/>
    <lineage>
        <taxon>Bacteria</taxon>
        <taxon>Pseudomonadati</taxon>
        <taxon>Pseudomonadota</taxon>
        <taxon>Alphaproteobacteria</taxon>
        <taxon>Hyphomicrobiales</taxon>
        <taxon>Beijerinckiaceae</taxon>
        <taxon>Methylocapsa</taxon>
    </lineage>
</organism>